<name>A0ACB8YYE9_CICIN</name>
<evidence type="ECO:0000313" key="2">
    <source>
        <dbReference type="Proteomes" id="UP001055811"/>
    </source>
</evidence>
<comment type="caution">
    <text evidence="1">The sequence shown here is derived from an EMBL/GenBank/DDBJ whole genome shotgun (WGS) entry which is preliminary data.</text>
</comment>
<protein>
    <submittedName>
        <fullName evidence="1">Uncharacterized protein</fullName>
    </submittedName>
</protein>
<organism evidence="1 2">
    <name type="scientific">Cichorium intybus</name>
    <name type="common">Chicory</name>
    <dbReference type="NCBI Taxonomy" id="13427"/>
    <lineage>
        <taxon>Eukaryota</taxon>
        <taxon>Viridiplantae</taxon>
        <taxon>Streptophyta</taxon>
        <taxon>Embryophyta</taxon>
        <taxon>Tracheophyta</taxon>
        <taxon>Spermatophyta</taxon>
        <taxon>Magnoliopsida</taxon>
        <taxon>eudicotyledons</taxon>
        <taxon>Gunneridae</taxon>
        <taxon>Pentapetalae</taxon>
        <taxon>asterids</taxon>
        <taxon>campanulids</taxon>
        <taxon>Asterales</taxon>
        <taxon>Asteraceae</taxon>
        <taxon>Cichorioideae</taxon>
        <taxon>Cichorieae</taxon>
        <taxon>Cichoriinae</taxon>
        <taxon>Cichorium</taxon>
    </lineage>
</organism>
<dbReference type="Proteomes" id="UP001055811">
    <property type="component" value="Linkage Group LG09"/>
</dbReference>
<reference evidence="2" key="1">
    <citation type="journal article" date="2022" name="Mol. Ecol. Resour.">
        <title>The genomes of chicory, endive, great burdock and yacon provide insights into Asteraceae palaeo-polyploidization history and plant inulin production.</title>
        <authorList>
            <person name="Fan W."/>
            <person name="Wang S."/>
            <person name="Wang H."/>
            <person name="Wang A."/>
            <person name="Jiang F."/>
            <person name="Liu H."/>
            <person name="Zhao H."/>
            <person name="Xu D."/>
            <person name="Zhang Y."/>
        </authorList>
    </citation>
    <scope>NUCLEOTIDE SEQUENCE [LARGE SCALE GENOMIC DNA]</scope>
    <source>
        <strain evidence="2">cv. Punajuju</strain>
    </source>
</reference>
<dbReference type="EMBL" id="CM042017">
    <property type="protein sequence ID" value="KAI3690456.1"/>
    <property type="molecule type" value="Genomic_DNA"/>
</dbReference>
<keyword evidence="2" id="KW-1185">Reference proteome</keyword>
<evidence type="ECO:0000313" key="1">
    <source>
        <dbReference type="EMBL" id="KAI3690456.1"/>
    </source>
</evidence>
<proteinExistence type="predicted"/>
<sequence>MGLIMTGGENGCAKVVYASCSVGEALEQETRKAAKAAKSEEKVSDIVTKEQEGLHKKVTDLMKKGKLQHVFDTIFSDENAASTLSIGLAFLLSNLNLGNIFYDIMSLVSIQQPNASNDLPRAAETLANMRHCLTAVGEVAEFANIRRQLQVLEDRLDYMVQPRQTNAITNHKVNIAQDLREILIRIGRYKSLESHYTKVHLKPIRQLWEDYELKQQQEWAINMDAENGHAKFNMKDFNGI</sequence>
<gene>
    <name evidence="1" type="ORF">L2E82_48482</name>
</gene>
<accession>A0ACB8YYE9</accession>
<reference evidence="1 2" key="2">
    <citation type="journal article" date="2022" name="Mol. Ecol. Resour.">
        <title>The genomes of chicory, endive, great burdock and yacon provide insights into Asteraceae paleo-polyploidization history and plant inulin production.</title>
        <authorList>
            <person name="Fan W."/>
            <person name="Wang S."/>
            <person name="Wang H."/>
            <person name="Wang A."/>
            <person name="Jiang F."/>
            <person name="Liu H."/>
            <person name="Zhao H."/>
            <person name="Xu D."/>
            <person name="Zhang Y."/>
        </authorList>
    </citation>
    <scope>NUCLEOTIDE SEQUENCE [LARGE SCALE GENOMIC DNA]</scope>
    <source>
        <strain evidence="2">cv. Punajuju</strain>
        <tissue evidence="1">Leaves</tissue>
    </source>
</reference>